<protein>
    <recommendedName>
        <fullName evidence="6">TMEM248/TMEM219 domain-containing protein</fullName>
    </recommendedName>
</protein>
<sequence>MRRFSFGENLKHFIKTNPPGVVFLVCILTFIIILSSYMDYINRNQIRNPDELDWNAFRRKMAELDYCFKFPTKPNIDENSENKSPIDYFIIDKSKKSYSYPVVFNMHFDGNKSELEKLDFFSTKIKGFLIGLEKEEFDVNFQVSETSLLYDDECTKNILLGKQCYKYTINGCLTFSGFSKLFKKTKSPNLCQKSFRDSEILDEKSSSFVAYKETPEFSDQYWCPSNFGAKAKINYKVDPKLIPFLNKVDKELITSNLKICIYGLCISFTCVILVILFKKVRKNNSDSMRENFL</sequence>
<dbReference type="GO" id="GO:0016020">
    <property type="term" value="C:membrane"/>
    <property type="evidence" value="ECO:0007669"/>
    <property type="project" value="UniProtKB-SubCell"/>
</dbReference>
<accession>A0A813M4K0</accession>
<evidence type="ECO:0000256" key="3">
    <source>
        <dbReference type="ARBA" id="ARBA00022989"/>
    </source>
</evidence>
<dbReference type="InterPro" id="IPR039493">
    <property type="entry name" value="TMEM248/TMEM219"/>
</dbReference>
<evidence type="ECO:0000256" key="4">
    <source>
        <dbReference type="ARBA" id="ARBA00023136"/>
    </source>
</evidence>
<comment type="caution">
    <text evidence="7">The sequence shown here is derived from an EMBL/GenBank/DDBJ whole genome shotgun (WGS) entry which is preliminary data.</text>
</comment>
<keyword evidence="4 5" id="KW-0472">Membrane</keyword>
<keyword evidence="3 5" id="KW-1133">Transmembrane helix</keyword>
<dbReference type="AlphaFoldDB" id="A0A813M4K0"/>
<evidence type="ECO:0000313" key="7">
    <source>
        <dbReference type="EMBL" id="CAF0708139.1"/>
    </source>
</evidence>
<keyword evidence="2 5" id="KW-0812">Transmembrane</keyword>
<dbReference type="EMBL" id="CAJNOC010000029">
    <property type="protein sequence ID" value="CAF0708139.1"/>
    <property type="molecule type" value="Genomic_DNA"/>
</dbReference>
<dbReference type="OrthoDB" id="6329605at2759"/>
<organism evidence="7 8">
    <name type="scientific">Brachionus calyciflorus</name>
    <dbReference type="NCBI Taxonomy" id="104777"/>
    <lineage>
        <taxon>Eukaryota</taxon>
        <taxon>Metazoa</taxon>
        <taxon>Spiralia</taxon>
        <taxon>Gnathifera</taxon>
        <taxon>Rotifera</taxon>
        <taxon>Eurotatoria</taxon>
        <taxon>Monogononta</taxon>
        <taxon>Pseudotrocha</taxon>
        <taxon>Ploima</taxon>
        <taxon>Brachionidae</taxon>
        <taxon>Brachionus</taxon>
    </lineage>
</organism>
<dbReference type="PANTHER" id="PTHR16002">
    <property type="entry name" value="TRANSMEMBRANE PROTEIN 248-LIKE"/>
    <property type="match status" value="1"/>
</dbReference>
<gene>
    <name evidence="7" type="ORF">OXX778_LOCUS566</name>
</gene>
<dbReference type="Proteomes" id="UP000663879">
    <property type="component" value="Unassembled WGS sequence"/>
</dbReference>
<evidence type="ECO:0000256" key="2">
    <source>
        <dbReference type="ARBA" id="ARBA00022692"/>
    </source>
</evidence>
<dbReference type="PANTHER" id="PTHR16002:SF4">
    <property type="entry name" value="TMEM248_TMEM219 DOMAIN-CONTAINING PROTEIN"/>
    <property type="match status" value="1"/>
</dbReference>
<feature type="transmembrane region" description="Helical" evidence="5">
    <location>
        <begin position="21"/>
        <end position="38"/>
    </location>
</feature>
<proteinExistence type="predicted"/>
<keyword evidence="8" id="KW-1185">Reference proteome</keyword>
<feature type="domain" description="TMEM248/TMEM219" evidence="6">
    <location>
        <begin position="10"/>
        <end position="241"/>
    </location>
</feature>
<dbReference type="Pfam" id="PF14940">
    <property type="entry name" value="TMEM219"/>
    <property type="match status" value="1"/>
</dbReference>
<evidence type="ECO:0000313" key="8">
    <source>
        <dbReference type="Proteomes" id="UP000663879"/>
    </source>
</evidence>
<evidence type="ECO:0000259" key="6">
    <source>
        <dbReference type="Pfam" id="PF14940"/>
    </source>
</evidence>
<reference evidence="7" key="1">
    <citation type="submission" date="2021-02" db="EMBL/GenBank/DDBJ databases">
        <authorList>
            <person name="Nowell W R."/>
        </authorList>
    </citation>
    <scope>NUCLEOTIDE SEQUENCE</scope>
    <source>
        <strain evidence="7">Ploen Becks lab</strain>
    </source>
</reference>
<dbReference type="InterPro" id="IPR039587">
    <property type="entry name" value="TMEM248/TMEM219_dom"/>
</dbReference>
<evidence type="ECO:0000256" key="1">
    <source>
        <dbReference type="ARBA" id="ARBA00004370"/>
    </source>
</evidence>
<name>A0A813M4K0_9BILA</name>
<evidence type="ECO:0000256" key="5">
    <source>
        <dbReference type="SAM" id="Phobius"/>
    </source>
</evidence>
<comment type="subcellular location">
    <subcellularLocation>
        <location evidence="1">Membrane</location>
    </subcellularLocation>
</comment>
<feature type="transmembrane region" description="Helical" evidence="5">
    <location>
        <begin position="261"/>
        <end position="280"/>
    </location>
</feature>